<evidence type="ECO:0000313" key="1">
    <source>
        <dbReference type="EMBL" id="CEK67421.1"/>
    </source>
</evidence>
<proteinExistence type="predicted"/>
<sequence length="112" mass="12625">LRPGCQLLYAQDGSRFGFILIVTDSMSMLRRIDAGKLCTEWGNSIQQSCFKKLSWRYMHGQVGVKGNERTDKLAGVESTASGRSMEWLDIINIFCSTYVETETLSCLTEMGR</sequence>
<dbReference type="AlphaFoldDB" id="A0A0B6ZHS9"/>
<accession>A0A0B6ZHS9</accession>
<protein>
    <recommendedName>
        <fullName evidence="2">RNase H type-1 domain-containing protein</fullName>
    </recommendedName>
</protein>
<name>A0A0B6ZHS9_9EUPU</name>
<reference evidence="1" key="1">
    <citation type="submission" date="2014-12" db="EMBL/GenBank/DDBJ databases">
        <title>Insight into the proteome of Arion vulgaris.</title>
        <authorList>
            <person name="Aradska J."/>
            <person name="Bulat T."/>
            <person name="Smidak R."/>
            <person name="Sarate P."/>
            <person name="Gangsoo J."/>
            <person name="Sialana F."/>
            <person name="Bilban M."/>
            <person name="Lubec G."/>
        </authorList>
    </citation>
    <scope>NUCLEOTIDE SEQUENCE</scope>
    <source>
        <tissue evidence="1">Skin</tissue>
    </source>
</reference>
<gene>
    <name evidence="1" type="primary">ORF62539</name>
</gene>
<organism evidence="1">
    <name type="scientific">Arion vulgaris</name>
    <dbReference type="NCBI Taxonomy" id="1028688"/>
    <lineage>
        <taxon>Eukaryota</taxon>
        <taxon>Metazoa</taxon>
        <taxon>Spiralia</taxon>
        <taxon>Lophotrochozoa</taxon>
        <taxon>Mollusca</taxon>
        <taxon>Gastropoda</taxon>
        <taxon>Heterobranchia</taxon>
        <taxon>Euthyneura</taxon>
        <taxon>Panpulmonata</taxon>
        <taxon>Eupulmonata</taxon>
        <taxon>Stylommatophora</taxon>
        <taxon>Helicina</taxon>
        <taxon>Arionoidea</taxon>
        <taxon>Arionidae</taxon>
        <taxon>Arion</taxon>
    </lineage>
</organism>
<feature type="non-terminal residue" evidence="1">
    <location>
        <position position="1"/>
    </location>
</feature>
<evidence type="ECO:0008006" key="2">
    <source>
        <dbReference type="Google" id="ProtNLM"/>
    </source>
</evidence>
<dbReference type="EMBL" id="HACG01020556">
    <property type="protein sequence ID" value="CEK67421.1"/>
    <property type="molecule type" value="Transcribed_RNA"/>
</dbReference>